<comment type="similarity">
    <text evidence="10">Belongs to the ThiC family.</text>
</comment>
<dbReference type="NCBIfam" id="TIGR00190">
    <property type="entry name" value="thiC"/>
    <property type="match status" value="1"/>
</dbReference>
<dbReference type="AlphaFoldDB" id="A0A2H0LZW0"/>
<dbReference type="SFLD" id="SFLDF00407">
    <property type="entry name" value="phosphomethylpyrimidine_syntha"/>
    <property type="match status" value="1"/>
</dbReference>
<dbReference type="Gene3D" id="3.20.20.540">
    <property type="entry name" value="Radical SAM ThiC family, central domain"/>
    <property type="match status" value="1"/>
</dbReference>
<dbReference type="InterPro" id="IPR037509">
    <property type="entry name" value="ThiC"/>
</dbReference>
<feature type="binding site" evidence="10">
    <location>
        <position position="408"/>
    </location>
    <ligand>
        <name>[4Fe-4S] cluster</name>
        <dbReference type="ChEBI" id="CHEBI:49883"/>
        <note>4Fe-4S-S-AdoMet</note>
    </ligand>
</feature>
<evidence type="ECO:0000256" key="10">
    <source>
        <dbReference type="HAMAP-Rule" id="MF_00089"/>
    </source>
</evidence>
<feature type="binding site" evidence="10">
    <location>
        <position position="124"/>
    </location>
    <ligand>
        <name>substrate</name>
    </ligand>
</feature>
<name>A0A2H0LZW0_9BACT</name>
<dbReference type="EMBL" id="PCWA01000007">
    <property type="protein sequence ID" value="PIQ89963.1"/>
    <property type="molecule type" value="Genomic_DNA"/>
</dbReference>
<feature type="binding site" evidence="10">
    <location>
        <begin position="185"/>
        <end position="187"/>
    </location>
    <ligand>
        <name>substrate</name>
    </ligand>
</feature>
<feature type="binding site" evidence="10">
    <location>
        <position position="95"/>
    </location>
    <ligand>
        <name>substrate</name>
    </ligand>
</feature>
<dbReference type="Proteomes" id="UP000229641">
    <property type="component" value="Unassembled WGS sequence"/>
</dbReference>
<feature type="binding site" evidence="10">
    <location>
        <position position="333"/>
    </location>
    <ligand>
        <name>Zn(2+)</name>
        <dbReference type="ChEBI" id="CHEBI:29105"/>
    </ligand>
</feature>
<comment type="pathway">
    <text evidence="10">Cofactor biosynthesis; thiamine diphosphate biosynthesis.</text>
</comment>
<dbReference type="GO" id="GO:0009229">
    <property type="term" value="P:thiamine diphosphate biosynthetic process"/>
    <property type="evidence" value="ECO:0007669"/>
    <property type="project" value="UniProtKB-UniRule"/>
</dbReference>
<feature type="binding site" evidence="10">
    <location>
        <position position="415"/>
    </location>
    <ligand>
        <name>[4Fe-4S] cluster</name>
        <dbReference type="ChEBI" id="CHEBI:49883"/>
        <note>4Fe-4S-S-AdoMet</note>
    </ligand>
</feature>
<evidence type="ECO:0000256" key="4">
    <source>
        <dbReference type="ARBA" id="ARBA00022723"/>
    </source>
</evidence>
<keyword evidence="9 10" id="KW-0456">Lyase</keyword>
<dbReference type="InterPro" id="IPR038521">
    <property type="entry name" value="ThiC/Bza_core_dom"/>
</dbReference>
<keyword evidence="8 10" id="KW-0411">Iron-sulfur</keyword>
<dbReference type="HAMAP" id="MF_00089">
    <property type="entry name" value="ThiC"/>
    <property type="match status" value="1"/>
</dbReference>
<dbReference type="GO" id="GO:0070284">
    <property type="term" value="F:phosphomethylpyrimidine synthase activity"/>
    <property type="evidence" value="ECO:0007669"/>
    <property type="project" value="UniProtKB-EC"/>
</dbReference>
<dbReference type="SFLD" id="SFLDG01114">
    <property type="entry name" value="phosphomethylpyrimidine_syntha"/>
    <property type="match status" value="1"/>
</dbReference>
<accession>A0A2H0LZW0</accession>
<evidence type="ECO:0000256" key="5">
    <source>
        <dbReference type="ARBA" id="ARBA00022833"/>
    </source>
</evidence>
<feature type="binding site" evidence="10">
    <location>
        <position position="265"/>
    </location>
    <ligand>
        <name>substrate</name>
    </ligand>
</feature>
<feature type="binding site" evidence="10">
    <location>
        <begin position="226"/>
        <end position="229"/>
    </location>
    <ligand>
        <name>substrate</name>
    </ligand>
</feature>
<sequence>MTQLEAARKKIITRQMRLIAKNEGIDPAYLRKQIAGGGAVILKNKNRHFSKICAVGKGLKTKINANIGTSPDKDNIAYELKKLDIAIRYGADTVMDLSTGGELAKIRKMLIAKSSVPFGTVPIYEAAASARRKHADIFKMTPQDMLNTLKTQAAEGVDFFTIHCGVTRSSIAALKKSKRILGIVSRGGAILAQWMAKNKTENPFYENFDKVLEIARDYDIALSLGDGMRPGAIADASDNTQFTELRILGELAKRARQAGVSVIIEGPGHLPLNHIEKNVRMEKEICGGAPFYVLGPLVTDIAPGYDHITGAIGGALAASLGADFLCYVTPAEHLCHPSIEDVKDGVIASRIAAHAADIVKLKNAKLLDNSISKARNKRIWDKQISLSVDPVKAKEYRNKSKPKTDDVCTMCGEYCSIKLMEKCRIN</sequence>
<evidence type="ECO:0000313" key="12">
    <source>
        <dbReference type="Proteomes" id="UP000229641"/>
    </source>
</evidence>
<feature type="binding site" evidence="10">
    <location>
        <position position="411"/>
    </location>
    <ligand>
        <name>[4Fe-4S] cluster</name>
        <dbReference type="ChEBI" id="CHEBI:49883"/>
        <note>4Fe-4S-S-AdoMet</note>
    </ligand>
</feature>
<feature type="binding site" evidence="10">
    <location>
        <position position="163"/>
    </location>
    <ligand>
        <name>substrate</name>
    </ligand>
</feature>
<feature type="binding site" evidence="10">
    <location>
        <position position="269"/>
    </location>
    <ligand>
        <name>Zn(2+)</name>
        <dbReference type="ChEBI" id="CHEBI:29105"/>
    </ligand>
</feature>
<gene>
    <name evidence="10" type="primary">thiC</name>
    <name evidence="11" type="ORF">COV72_00175</name>
</gene>
<comment type="catalytic activity">
    <reaction evidence="10">
        <text>5-amino-1-(5-phospho-beta-D-ribosyl)imidazole + S-adenosyl-L-methionine = 4-amino-2-methyl-5-(phosphooxymethyl)pyrimidine + CO + 5'-deoxyadenosine + formate + L-methionine + 3 H(+)</text>
        <dbReference type="Rhea" id="RHEA:24840"/>
        <dbReference type="ChEBI" id="CHEBI:15378"/>
        <dbReference type="ChEBI" id="CHEBI:15740"/>
        <dbReference type="ChEBI" id="CHEBI:17245"/>
        <dbReference type="ChEBI" id="CHEBI:17319"/>
        <dbReference type="ChEBI" id="CHEBI:57844"/>
        <dbReference type="ChEBI" id="CHEBI:58354"/>
        <dbReference type="ChEBI" id="CHEBI:59789"/>
        <dbReference type="ChEBI" id="CHEBI:137981"/>
        <dbReference type="EC" id="4.1.99.17"/>
    </reaction>
</comment>
<dbReference type="Gene3D" id="6.10.250.620">
    <property type="match status" value="1"/>
</dbReference>
<dbReference type="UniPathway" id="UPA00060"/>
<keyword evidence="5 10" id="KW-0862">Zinc</keyword>
<dbReference type="Pfam" id="PF01964">
    <property type="entry name" value="ThiC_Rad_SAM"/>
    <property type="match status" value="1"/>
</dbReference>
<feature type="binding site" evidence="10">
    <location>
        <position position="66"/>
    </location>
    <ligand>
        <name>substrate</name>
    </ligand>
</feature>
<dbReference type="FunFam" id="3.20.20.540:FF:000001">
    <property type="entry name" value="Phosphomethylpyrimidine synthase"/>
    <property type="match status" value="1"/>
</dbReference>
<dbReference type="PANTHER" id="PTHR30557:SF1">
    <property type="entry name" value="PHOSPHOMETHYLPYRIMIDINE SYNTHASE, CHLOROPLASTIC"/>
    <property type="match status" value="1"/>
</dbReference>
<evidence type="ECO:0000256" key="3">
    <source>
        <dbReference type="ARBA" id="ARBA00022691"/>
    </source>
</evidence>
<keyword evidence="4 10" id="KW-0479">Metal-binding</keyword>
<comment type="function">
    <text evidence="1 10">Catalyzes the synthesis of the hydroxymethylpyrimidine phosphate (HMP-P) moiety of thiamine from aminoimidazole ribotide (AIR) in a radical S-adenosyl-L-methionine (SAM)-dependent reaction.</text>
</comment>
<keyword evidence="7 10" id="KW-0408">Iron</keyword>
<feature type="binding site" evidence="10">
    <location>
        <position position="292"/>
    </location>
    <ligand>
        <name>substrate</name>
    </ligand>
</feature>
<evidence type="ECO:0000313" key="11">
    <source>
        <dbReference type="EMBL" id="PIQ89963.1"/>
    </source>
</evidence>
<organism evidence="11 12">
    <name type="scientific">Candidatus Ghiorseimicrobium undicola</name>
    <dbReference type="NCBI Taxonomy" id="1974746"/>
    <lineage>
        <taxon>Bacteria</taxon>
        <taxon>Pseudomonadati</taxon>
        <taxon>Candidatus Omnitrophota</taxon>
        <taxon>Candidatus Ghiorseimicrobium</taxon>
    </lineage>
</organism>
<comment type="cofactor">
    <cofactor evidence="10">
        <name>[4Fe-4S] cluster</name>
        <dbReference type="ChEBI" id="CHEBI:49883"/>
    </cofactor>
    <text evidence="10">Binds 1 [4Fe-4S] cluster per subunit. The cluster is coordinated with 3 cysteines and an exchangeable S-adenosyl-L-methionine.</text>
</comment>
<keyword evidence="6 10" id="KW-0784">Thiamine biosynthesis</keyword>
<evidence type="ECO:0000256" key="2">
    <source>
        <dbReference type="ARBA" id="ARBA00022485"/>
    </source>
</evidence>
<dbReference type="EC" id="4.1.99.17" evidence="10"/>
<dbReference type="GO" id="GO:0005829">
    <property type="term" value="C:cytosol"/>
    <property type="evidence" value="ECO:0007669"/>
    <property type="project" value="TreeGrafter"/>
</dbReference>
<protein>
    <recommendedName>
        <fullName evidence="10">Phosphomethylpyrimidine synthase</fullName>
        <ecNumber evidence="10">4.1.99.17</ecNumber>
    </recommendedName>
    <alternativeName>
        <fullName evidence="10">Hydroxymethylpyrimidine phosphate synthase</fullName>
        <shortName evidence="10">HMP-P synthase</shortName>
        <shortName evidence="10">HMP-phosphate synthase</shortName>
        <shortName evidence="10">HMPP synthase</shortName>
    </alternativeName>
    <alternativeName>
        <fullName evidence="10">Thiamine biosynthesis protein ThiC</fullName>
    </alternativeName>
</protein>
<evidence type="ECO:0000256" key="6">
    <source>
        <dbReference type="ARBA" id="ARBA00022977"/>
    </source>
</evidence>
<dbReference type="GO" id="GO:0008270">
    <property type="term" value="F:zinc ion binding"/>
    <property type="evidence" value="ECO:0007669"/>
    <property type="project" value="UniProtKB-UniRule"/>
</dbReference>
<dbReference type="InterPro" id="IPR002817">
    <property type="entry name" value="ThiC/BzaA/B"/>
</dbReference>
<proteinExistence type="inferred from homology"/>
<evidence type="ECO:0000256" key="8">
    <source>
        <dbReference type="ARBA" id="ARBA00023014"/>
    </source>
</evidence>
<keyword evidence="3 10" id="KW-0949">S-adenosyl-L-methionine</keyword>
<keyword evidence="2 10" id="KW-0004">4Fe-4S</keyword>
<reference evidence="11 12" key="1">
    <citation type="submission" date="2017-09" db="EMBL/GenBank/DDBJ databases">
        <title>Depth-based differentiation of microbial function through sediment-hosted aquifers and enrichment of novel symbionts in the deep terrestrial subsurface.</title>
        <authorList>
            <person name="Probst A.J."/>
            <person name="Ladd B."/>
            <person name="Jarett J.K."/>
            <person name="Geller-Mcgrath D.E."/>
            <person name="Sieber C.M."/>
            <person name="Emerson J.B."/>
            <person name="Anantharaman K."/>
            <person name="Thomas B.C."/>
            <person name="Malmstrom R."/>
            <person name="Stieglmeier M."/>
            <person name="Klingl A."/>
            <person name="Woyke T."/>
            <person name="Ryan C.M."/>
            <person name="Banfield J.F."/>
        </authorList>
    </citation>
    <scope>NUCLEOTIDE SEQUENCE [LARGE SCALE GENOMIC DNA]</scope>
    <source>
        <strain evidence="11">CG11_big_fil_rev_8_21_14_0_20_42_13</strain>
    </source>
</reference>
<comment type="caution">
    <text evidence="11">The sequence shown here is derived from an EMBL/GenBank/DDBJ whole genome shotgun (WGS) entry which is preliminary data.</text>
</comment>
<dbReference type="NCBIfam" id="NF009895">
    <property type="entry name" value="PRK13352.1"/>
    <property type="match status" value="1"/>
</dbReference>
<dbReference type="SFLD" id="SFLDS00113">
    <property type="entry name" value="Radical_SAM_Phosphomethylpyrim"/>
    <property type="match status" value="1"/>
</dbReference>
<dbReference type="GO" id="GO:0051539">
    <property type="term" value="F:4 iron, 4 sulfur cluster binding"/>
    <property type="evidence" value="ECO:0007669"/>
    <property type="project" value="UniProtKB-KW"/>
</dbReference>
<dbReference type="PANTHER" id="PTHR30557">
    <property type="entry name" value="THIAMINE BIOSYNTHESIS PROTEIN THIC"/>
    <property type="match status" value="1"/>
</dbReference>
<dbReference type="GO" id="GO:0009228">
    <property type="term" value="P:thiamine biosynthetic process"/>
    <property type="evidence" value="ECO:0007669"/>
    <property type="project" value="UniProtKB-UniRule"/>
</dbReference>
<evidence type="ECO:0000256" key="9">
    <source>
        <dbReference type="ARBA" id="ARBA00023239"/>
    </source>
</evidence>
<evidence type="ECO:0000256" key="1">
    <source>
        <dbReference type="ARBA" id="ARBA00003175"/>
    </source>
</evidence>
<evidence type="ECO:0000256" key="7">
    <source>
        <dbReference type="ARBA" id="ARBA00023004"/>
    </source>
</evidence>